<dbReference type="AlphaFoldDB" id="A0A8T0A2V3"/>
<dbReference type="OrthoDB" id="6359943at2759"/>
<comment type="caution">
    <text evidence="3">The sequence shown here is derived from an EMBL/GenBank/DDBJ whole genome shotgun (WGS) entry which is preliminary data.</text>
</comment>
<dbReference type="EMBL" id="JABEBT010000003">
    <property type="protein sequence ID" value="KAF7639892.1"/>
    <property type="molecule type" value="Genomic_DNA"/>
</dbReference>
<dbReference type="InterPro" id="IPR000210">
    <property type="entry name" value="BTB/POZ_dom"/>
</dbReference>
<proteinExistence type="predicted"/>
<dbReference type="PANTHER" id="PTHR23231">
    <property type="entry name" value="GERM CELL-LESS PROTEIN"/>
    <property type="match status" value="1"/>
</dbReference>
<dbReference type="InterPro" id="IPR011333">
    <property type="entry name" value="SKP1/BTB/POZ_sf"/>
</dbReference>
<keyword evidence="4" id="KW-1185">Reference proteome</keyword>
<dbReference type="GO" id="GO:0007281">
    <property type="term" value="P:germ cell development"/>
    <property type="evidence" value="ECO:0007669"/>
    <property type="project" value="InterPro"/>
</dbReference>
<name>A0A8T0A2V3_9BILA</name>
<evidence type="ECO:0000313" key="3">
    <source>
        <dbReference type="EMBL" id="KAF7639892.1"/>
    </source>
</evidence>
<protein>
    <submittedName>
        <fullName evidence="3">BTB domain-containing protein</fullName>
    </submittedName>
</protein>
<evidence type="ECO:0000313" key="4">
    <source>
        <dbReference type="Proteomes" id="UP000605970"/>
    </source>
</evidence>
<dbReference type="SMART" id="SM00225">
    <property type="entry name" value="BTB"/>
    <property type="match status" value="1"/>
</dbReference>
<dbReference type="PANTHER" id="PTHR23231:SF17">
    <property type="entry name" value="BTB DOMAIN-CONTAINING PROTEIN"/>
    <property type="match status" value="1"/>
</dbReference>
<dbReference type="Gene3D" id="3.30.710.10">
    <property type="entry name" value="Potassium Channel Kv1.1, Chain A"/>
    <property type="match status" value="1"/>
</dbReference>
<accession>A0A8T0A2V3</accession>
<sequence>MGNILSAFNVTLVRSFDKVSSVIENICGTTTNNPRRKRKATNTNIFPDIDTKRFKLNTLHYVYQKLFVEGQDSDVQIHALGHVWRLHRLYLEQCDYFRALFQGNWSDSGKNEYTMYIEDENICFTGLNNVFASLYNNEIEIDEEHVASVCGAASMLNLPSVLEKCEFLLADYLYNKEKLLTCLRLSDRYGFEKRMKEAINVLKYMFCHYCTDEVFLRGLQQSWLITLFSQQFVCVRGNELDLYNAVKNWIFLSENPCSNLGDDKALSRFYESESFDWRNYMGLLRLLRVSHLVTSQSSLKIITTDGIIPISLLNNVLRDQWRMLLRSEETTTGFPEVIEDNVFYASCYRFGRGGVNAYSRTNWRWSGYFFGVDLLVNYDQGYLRLTRNSTVAPTHHQISIKYVDTMKLHFRCIVCAENGHILLDTKKQSKTFNLDRNVELGKFQLPPKGQAVSIHLFCLPFAPIHQPTYYWDEFDSMDVQ</sequence>
<dbReference type="Pfam" id="PF00651">
    <property type="entry name" value="BTB"/>
    <property type="match status" value="1"/>
</dbReference>
<gene>
    <name evidence="3" type="ORF">Mgra_00000813</name>
</gene>
<dbReference type="SUPFAM" id="SSF54695">
    <property type="entry name" value="POZ domain"/>
    <property type="match status" value="1"/>
</dbReference>
<dbReference type="Proteomes" id="UP000605970">
    <property type="component" value="Unassembled WGS sequence"/>
</dbReference>
<dbReference type="InterPro" id="IPR043380">
    <property type="entry name" value="Gcl-like"/>
</dbReference>
<evidence type="ECO:0000256" key="1">
    <source>
        <dbReference type="ARBA" id="ARBA00022473"/>
    </source>
</evidence>
<keyword evidence="1" id="KW-0217">Developmental protein</keyword>
<dbReference type="PROSITE" id="PS50097">
    <property type="entry name" value="BTB"/>
    <property type="match status" value="1"/>
</dbReference>
<evidence type="ECO:0000259" key="2">
    <source>
        <dbReference type="PROSITE" id="PS50097"/>
    </source>
</evidence>
<reference evidence="3" key="1">
    <citation type="journal article" date="2020" name="Ecol. Evol.">
        <title>Genome structure and content of the rice root-knot nematode (Meloidogyne graminicola).</title>
        <authorList>
            <person name="Phan N.T."/>
            <person name="Danchin E.G.J."/>
            <person name="Klopp C."/>
            <person name="Perfus-Barbeoch L."/>
            <person name="Kozlowski D.K."/>
            <person name="Koutsovoulos G.D."/>
            <person name="Lopez-Roques C."/>
            <person name="Bouchez O."/>
            <person name="Zahm M."/>
            <person name="Besnard G."/>
            <person name="Bellafiore S."/>
        </authorList>
    </citation>
    <scope>NUCLEOTIDE SEQUENCE</scope>
    <source>
        <strain evidence="3">VN-18</strain>
    </source>
</reference>
<organism evidence="3 4">
    <name type="scientific">Meloidogyne graminicola</name>
    <dbReference type="NCBI Taxonomy" id="189291"/>
    <lineage>
        <taxon>Eukaryota</taxon>
        <taxon>Metazoa</taxon>
        <taxon>Ecdysozoa</taxon>
        <taxon>Nematoda</taxon>
        <taxon>Chromadorea</taxon>
        <taxon>Rhabditida</taxon>
        <taxon>Tylenchina</taxon>
        <taxon>Tylenchomorpha</taxon>
        <taxon>Tylenchoidea</taxon>
        <taxon>Meloidogynidae</taxon>
        <taxon>Meloidogyninae</taxon>
        <taxon>Meloidogyne</taxon>
    </lineage>
</organism>
<feature type="domain" description="BTB" evidence="2">
    <location>
        <begin position="73"/>
        <end position="143"/>
    </location>
</feature>